<keyword evidence="7 9" id="KW-0129">CBS domain</keyword>
<dbReference type="KEGG" id="blau:DQQ01_11805"/>
<evidence type="ECO:0000256" key="7">
    <source>
        <dbReference type="ARBA" id="ARBA00023122"/>
    </source>
</evidence>
<accession>A0A2Z4UCQ7</accession>
<dbReference type="InterPro" id="IPR005170">
    <property type="entry name" value="Transptr-assoc_dom"/>
</dbReference>
<dbReference type="SUPFAM" id="SSF56176">
    <property type="entry name" value="FAD-binding/transporter-associated domain-like"/>
    <property type="match status" value="1"/>
</dbReference>
<keyword evidence="4 10" id="KW-0812">Transmembrane</keyword>
<dbReference type="InterPro" id="IPR002550">
    <property type="entry name" value="CNNM"/>
</dbReference>
<feature type="domain" description="CNNM transmembrane" evidence="13">
    <location>
        <begin position="1"/>
        <end position="201"/>
    </location>
</feature>
<dbReference type="SMART" id="SM01091">
    <property type="entry name" value="CorC_HlyC"/>
    <property type="match status" value="1"/>
</dbReference>
<dbReference type="GO" id="GO:0050660">
    <property type="term" value="F:flavin adenine dinucleotide binding"/>
    <property type="evidence" value="ECO:0007669"/>
    <property type="project" value="InterPro"/>
</dbReference>
<feature type="transmembrane region" description="Helical" evidence="11">
    <location>
        <begin position="6"/>
        <end position="26"/>
    </location>
</feature>
<evidence type="ECO:0000256" key="5">
    <source>
        <dbReference type="ARBA" id="ARBA00022737"/>
    </source>
</evidence>
<gene>
    <name evidence="14" type="ORF">DQQ01_11805</name>
</gene>
<evidence type="ECO:0000256" key="9">
    <source>
        <dbReference type="PROSITE-ProRule" id="PRU00703"/>
    </source>
</evidence>
<feature type="transmembrane region" description="Helical" evidence="11">
    <location>
        <begin position="135"/>
        <end position="157"/>
    </location>
</feature>
<evidence type="ECO:0000259" key="12">
    <source>
        <dbReference type="PROSITE" id="PS51371"/>
    </source>
</evidence>
<dbReference type="InterPro" id="IPR046342">
    <property type="entry name" value="CBS_dom_sf"/>
</dbReference>
<evidence type="ECO:0000256" key="11">
    <source>
        <dbReference type="SAM" id="Phobius"/>
    </source>
</evidence>
<dbReference type="SUPFAM" id="SSF54631">
    <property type="entry name" value="CBS-domain pair"/>
    <property type="match status" value="1"/>
</dbReference>
<dbReference type="Gene3D" id="3.30.465.10">
    <property type="match status" value="1"/>
</dbReference>
<feature type="domain" description="CBS" evidence="12">
    <location>
        <begin position="284"/>
        <end position="345"/>
    </location>
</feature>
<sequence length="434" mass="48253">MIGSIFLLVILILLNAVFASAEIAVLSMNEAKLKLLTEQGNKKAIKLTKLTRQPARFLATIQVAITLAGFLSSAFAADYFAEPLVSMLLQAGIPVPVKVLNSLSVIVITILLSYFSLVFGELVPKRIAMKKAESLALSLAGILYTVSRVTAPLVSLLTVSTNGVLKLLGINPEATEEQVTEEEIRMMLSEGSQQGTIAKDETEIIQNVFDFDDTSAEQICTHRIDVLSLNYEDSLNTWEELIFNSRHTYYPVYGKNTDNIVGILNTRDYFRTSIKTKESILKNALETPWFVPENRKANVLFQEMKKSRHYFAVLIDEYGGMSGIITLHDLMEALVGDLYEEEDDLQRPEILKTDENTWNILGSASLDDVAKALDIKLPVERYDTYNGYVCDIIGRIPASGENFACEADGLMIQVHTIVNHCIGESTVQVIQKEL</sequence>
<dbReference type="InterPro" id="IPR000644">
    <property type="entry name" value="CBS_dom"/>
</dbReference>
<dbReference type="Pfam" id="PF01595">
    <property type="entry name" value="CNNM"/>
    <property type="match status" value="1"/>
</dbReference>
<keyword evidence="15" id="KW-1185">Reference proteome</keyword>
<evidence type="ECO:0000256" key="10">
    <source>
        <dbReference type="PROSITE-ProRule" id="PRU01193"/>
    </source>
</evidence>
<dbReference type="RefSeq" id="WP_111920203.1">
    <property type="nucleotide sequence ID" value="NZ_CAUWHR010000008.1"/>
</dbReference>
<comment type="similarity">
    <text evidence="2">Belongs to the UPF0053 family.</text>
</comment>
<keyword evidence="3" id="KW-1003">Cell membrane</keyword>
<protein>
    <submittedName>
        <fullName evidence="14">HlyC/CorC family transporter</fullName>
    </submittedName>
</protein>
<evidence type="ECO:0000256" key="1">
    <source>
        <dbReference type="ARBA" id="ARBA00004651"/>
    </source>
</evidence>
<dbReference type="InterPro" id="IPR016169">
    <property type="entry name" value="FAD-bd_PCMH_sub2"/>
</dbReference>
<evidence type="ECO:0000256" key="6">
    <source>
        <dbReference type="ARBA" id="ARBA00022989"/>
    </source>
</evidence>
<dbReference type="Gene3D" id="3.10.580.10">
    <property type="entry name" value="CBS-domain"/>
    <property type="match status" value="1"/>
</dbReference>
<keyword evidence="6 10" id="KW-1133">Transmembrane helix</keyword>
<evidence type="ECO:0000256" key="2">
    <source>
        <dbReference type="ARBA" id="ARBA00006337"/>
    </source>
</evidence>
<dbReference type="PANTHER" id="PTHR43099:SF2">
    <property type="entry name" value="UPF0053 PROTEIN YRKA"/>
    <property type="match status" value="1"/>
</dbReference>
<dbReference type="CDD" id="cd04590">
    <property type="entry name" value="CBS_pair_CorC_HlyC_assoc"/>
    <property type="match status" value="1"/>
</dbReference>
<evidence type="ECO:0000256" key="8">
    <source>
        <dbReference type="ARBA" id="ARBA00023136"/>
    </source>
</evidence>
<keyword evidence="8 10" id="KW-0472">Membrane</keyword>
<proteinExistence type="inferred from homology"/>
<dbReference type="InterPro" id="IPR044751">
    <property type="entry name" value="Ion_transp-like_CBS"/>
</dbReference>
<evidence type="ECO:0000313" key="14">
    <source>
        <dbReference type="EMBL" id="AWY98717.1"/>
    </source>
</evidence>
<dbReference type="PROSITE" id="PS51371">
    <property type="entry name" value="CBS"/>
    <property type="match status" value="1"/>
</dbReference>
<dbReference type="Pfam" id="PF00571">
    <property type="entry name" value="CBS"/>
    <property type="match status" value="1"/>
</dbReference>
<name>A0A2Z4UCQ7_9FIRM</name>
<dbReference type="OrthoDB" id="9798188at2"/>
<dbReference type="GO" id="GO:0005886">
    <property type="term" value="C:plasma membrane"/>
    <property type="evidence" value="ECO:0007669"/>
    <property type="project" value="UniProtKB-SubCell"/>
</dbReference>
<evidence type="ECO:0000256" key="3">
    <source>
        <dbReference type="ARBA" id="ARBA00022475"/>
    </source>
</evidence>
<organism evidence="14 15">
    <name type="scientific">Blautia argi</name>
    <dbReference type="NCBI Taxonomy" id="1912897"/>
    <lineage>
        <taxon>Bacteria</taxon>
        <taxon>Bacillati</taxon>
        <taxon>Bacillota</taxon>
        <taxon>Clostridia</taxon>
        <taxon>Lachnospirales</taxon>
        <taxon>Lachnospiraceae</taxon>
        <taxon>Blautia</taxon>
    </lineage>
</organism>
<dbReference type="AlphaFoldDB" id="A0A2Z4UCQ7"/>
<feature type="transmembrane region" description="Helical" evidence="11">
    <location>
        <begin position="100"/>
        <end position="123"/>
    </location>
</feature>
<dbReference type="Proteomes" id="UP000250003">
    <property type="component" value="Chromosome"/>
</dbReference>
<dbReference type="InterPro" id="IPR051676">
    <property type="entry name" value="UPF0053_domain"/>
</dbReference>
<keyword evidence="5" id="KW-0677">Repeat</keyword>
<dbReference type="EMBL" id="CP030280">
    <property type="protein sequence ID" value="AWY98717.1"/>
    <property type="molecule type" value="Genomic_DNA"/>
</dbReference>
<dbReference type="PANTHER" id="PTHR43099">
    <property type="entry name" value="UPF0053 PROTEIN YRKA"/>
    <property type="match status" value="1"/>
</dbReference>
<evidence type="ECO:0000259" key="13">
    <source>
        <dbReference type="PROSITE" id="PS51846"/>
    </source>
</evidence>
<reference evidence="15" key="1">
    <citation type="submission" date="2018-06" db="EMBL/GenBank/DDBJ databases">
        <title>Description of Blautia argi sp. nov., a new anaerobic isolated from dog feces.</title>
        <authorList>
            <person name="Chang Y.-H."/>
            <person name="Paek J."/>
            <person name="Shin Y."/>
        </authorList>
    </citation>
    <scope>NUCLEOTIDE SEQUENCE [LARGE SCALE GENOMIC DNA]</scope>
    <source>
        <strain evidence="15">KCTC 15426</strain>
    </source>
</reference>
<dbReference type="PROSITE" id="PS51846">
    <property type="entry name" value="CNNM"/>
    <property type="match status" value="1"/>
</dbReference>
<comment type="subcellular location">
    <subcellularLocation>
        <location evidence="1">Cell membrane</location>
        <topology evidence="1">Multi-pass membrane protein</topology>
    </subcellularLocation>
</comment>
<evidence type="ECO:0000256" key="4">
    <source>
        <dbReference type="ARBA" id="ARBA00022692"/>
    </source>
</evidence>
<feature type="transmembrane region" description="Helical" evidence="11">
    <location>
        <begin position="57"/>
        <end position="80"/>
    </location>
</feature>
<dbReference type="InterPro" id="IPR036318">
    <property type="entry name" value="FAD-bd_PCMH-like_sf"/>
</dbReference>
<dbReference type="Pfam" id="PF03471">
    <property type="entry name" value="CorC_HlyC"/>
    <property type="match status" value="1"/>
</dbReference>
<evidence type="ECO:0000313" key="15">
    <source>
        <dbReference type="Proteomes" id="UP000250003"/>
    </source>
</evidence>